<dbReference type="Proteomes" id="UP000824469">
    <property type="component" value="Unassembled WGS sequence"/>
</dbReference>
<dbReference type="EMBL" id="JAHRHJ020000009">
    <property type="protein sequence ID" value="KAH9302321.1"/>
    <property type="molecule type" value="Genomic_DNA"/>
</dbReference>
<protein>
    <submittedName>
        <fullName evidence="1">Uncharacterized protein</fullName>
    </submittedName>
</protein>
<evidence type="ECO:0000313" key="1">
    <source>
        <dbReference type="EMBL" id="KAH9302321.1"/>
    </source>
</evidence>
<proteinExistence type="predicted"/>
<name>A0AA38FHS0_TAXCH</name>
<organism evidence="1 2">
    <name type="scientific">Taxus chinensis</name>
    <name type="common">Chinese yew</name>
    <name type="synonym">Taxus wallichiana var. chinensis</name>
    <dbReference type="NCBI Taxonomy" id="29808"/>
    <lineage>
        <taxon>Eukaryota</taxon>
        <taxon>Viridiplantae</taxon>
        <taxon>Streptophyta</taxon>
        <taxon>Embryophyta</taxon>
        <taxon>Tracheophyta</taxon>
        <taxon>Spermatophyta</taxon>
        <taxon>Pinopsida</taxon>
        <taxon>Pinidae</taxon>
        <taxon>Conifers II</taxon>
        <taxon>Cupressales</taxon>
        <taxon>Taxaceae</taxon>
        <taxon>Taxus</taxon>
    </lineage>
</organism>
<comment type="caution">
    <text evidence="1">The sequence shown here is derived from an EMBL/GenBank/DDBJ whole genome shotgun (WGS) entry which is preliminary data.</text>
</comment>
<accession>A0AA38FHS0</accession>
<gene>
    <name evidence="1" type="ORF">KI387_013904</name>
</gene>
<feature type="non-terminal residue" evidence="1">
    <location>
        <position position="123"/>
    </location>
</feature>
<reference evidence="1 2" key="1">
    <citation type="journal article" date="2021" name="Nat. Plants">
        <title>The Taxus genome provides insights into paclitaxel biosynthesis.</title>
        <authorList>
            <person name="Xiong X."/>
            <person name="Gou J."/>
            <person name="Liao Q."/>
            <person name="Li Y."/>
            <person name="Zhou Q."/>
            <person name="Bi G."/>
            <person name="Li C."/>
            <person name="Du R."/>
            <person name="Wang X."/>
            <person name="Sun T."/>
            <person name="Guo L."/>
            <person name="Liang H."/>
            <person name="Lu P."/>
            <person name="Wu Y."/>
            <person name="Zhang Z."/>
            <person name="Ro D.K."/>
            <person name="Shang Y."/>
            <person name="Huang S."/>
            <person name="Yan J."/>
        </authorList>
    </citation>
    <scope>NUCLEOTIDE SEQUENCE [LARGE SCALE GENOMIC DNA]</scope>
    <source>
        <strain evidence="1">Ta-2019</strain>
    </source>
</reference>
<feature type="non-terminal residue" evidence="1">
    <location>
        <position position="1"/>
    </location>
</feature>
<evidence type="ECO:0000313" key="2">
    <source>
        <dbReference type="Proteomes" id="UP000824469"/>
    </source>
</evidence>
<dbReference type="AlphaFoldDB" id="A0AA38FHS0"/>
<sequence length="123" mass="14065">GRCRDPHRCFIGKMSSWALHYDDCIGHPVYLLLLREKWDVLLIIKCVYCSSLNTFIVHPADSDGFVLLEAKYDFFCKSKSTVLIMLIILFMKKEEMTVLRCCACGSMPEPLAGLLFHRSPPCC</sequence>
<keyword evidence="2" id="KW-1185">Reference proteome</keyword>